<evidence type="ECO:0000313" key="11">
    <source>
        <dbReference type="EMBL" id="XDT72907.1"/>
    </source>
</evidence>
<dbReference type="KEGG" id="tcd:AAIA72_02660"/>
<protein>
    <recommendedName>
        <fullName evidence="4 10">Outer-membrane lipoprotein carrier protein</fullName>
    </recommendedName>
</protein>
<evidence type="ECO:0000256" key="3">
    <source>
        <dbReference type="ARBA" id="ARBA00011245"/>
    </source>
</evidence>
<comment type="similarity">
    <text evidence="2 10">Belongs to the LolA family.</text>
</comment>
<keyword evidence="7 10" id="KW-0574">Periplasm</keyword>
<accession>A0AB39UX52</accession>
<dbReference type="Gene3D" id="2.50.20.10">
    <property type="entry name" value="Lipoprotein localisation LolA/LolB/LppX"/>
    <property type="match status" value="1"/>
</dbReference>
<feature type="signal peptide" evidence="10">
    <location>
        <begin position="1"/>
        <end position="22"/>
    </location>
</feature>
<dbReference type="InterPro" id="IPR004564">
    <property type="entry name" value="OM_lipoprot_carrier_LolA-like"/>
</dbReference>
<evidence type="ECO:0000256" key="1">
    <source>
        <dbReference type="ARBA" id="ARBA00004418"/>
    </source>
</evidence>
<dbReference type="HAMAP" id="MF_00240">
    <property type="entry name" value="LolA"/>
    <property type="match status" value="1"/>
</dbReference>
<evidence type="ECO:0000256" key="10">
    <source>
        <dbReference type="HAMAP-Rule" id="MF_00240"/>
    </source>
</evidence>
<evidence type="ECO:0000256" key="9">
    <source>
        <dbReference type="ARBA" id="ARBA00023186"/>
    </source>
</evidence>
<dbReference type="GO" id="GO:0042953">
    <property type="term" value="P:lipoprotein transport"/>
    <property type="evidence" value="ECO:0007669"/>
    <property type="project" value="InterPro"/>
</dbReference>
<name>A0AB39UX52_9GAMM</name>
<gene>
    <name evidence="10 11" type="primary">lolA</name>
    <name evidence="11" type="ORF">AAIA72_02660</name>
</gene>
<keyword evidence="11" id="KW-0449">Lipoprotein</keyword>
<dbReference type="SUPFAM" id="SSF89392">
    <property type="entry name" value="Prokaryotic lipoproteins and lipoprotein localization factors"/>
    <property type="match status" value="1"/>
</dbReference>
<reference evidence="11" key="1">
    <citation type="submission" date="2024-05" db="EMBL/GenBank/DDBJ databases">
        <title>Genome sequencing of novel strain.</title>
        <authorList>
            <person name="Ganbat D."/>
            <person name="Ganbat S."/>
            <person name="Lee S.-J."/>
        </authorList>
    </citation>
    <scope>NUCLEOTIDE SEQUENCE</scope>
    <source>
        <strain evidence="11">SMD15-11</strain>
    </source>
</reference>
<comment type="subcellular location">
    <subcellularLocation>
        <location evidence="1 10">Periplasm</location>
    </subcellularLocation>
</comment>
<feature type="chain" id="PRO_5044032272" description="Outer-membrane lipoprotein carrier protein" evidence="10">
    <location>
        <begin position="23"/>
        <end position="209"/>
    </location>
</feature>
<dbReference type="PANTHER" id="PTHR35869">
    <property type="entry name" value="OUTER-MEMBRANE LIPOPROTEIN CARRIER PROTEIN"/>
    <property type="match status" value="1"/>
</dbReference>
<dbReference type="GO" id="GO:0044874">
    <property type="term" value="P:lipoprotein localization to outer membrane"/>
    <property type="evidence" value="ECO:0007669"/>
    <property type="project" value="UniProtKB-UniRule"/>
</dbReference>
<sequence length="209" mass="23076" precursor="true">MKTIHRMFLGILLNLAVGLAQADALADLIERLSGIQSVEARFSQVVTTTEGQLIQNLTGELKAQRPGRFRWHTDPPLEQEVVTDGQFVWFHDPDLEQVTVQPLKGEAASTPALLFSGDPARIGSRYTVQSPRDQVFVQTPKEPSDLFVQLAIRFEGDTPVELEILDALGQRTRLTLHNVKLNPELPDGTFDFDPPEGVDIIRSEAPAGG</sequence>
<comment type="function">
    <text evidence="10">Participates in the translocation of lipoproteins from the inner membrane to the outer membrane. Only forms a complex with a lipoprotein if the residue after the N-terminal Cys is not an aspartate (The Asp acts as a targeting signal to indicate that the lipoprotein should stay in the inner membrane).</text>
</comment>
<dbReference type="Pfam" id="PF03548">
    <property type="entry name" value="LolA"/>
    <property type="match status" value="1"/>
</dbReference>
<dbReference type="AlphaFoldDB" id="A0AB39UX52"/>
<evidence type="ECO:0000256" key="2">
    <source>
        <dbReference type="ARBA" id="ARBA00007615"/>
    </source>
</evidence>
<keyword evidence="9 10" id="KW-0143">Chaperone</keyword>
<organism evidence="11">
    <name type="scientific">Thermohahella caldifontis</name>
    <dbReference type="NCBI Taxonomy" id="3142973"/>
    <lineage>
        <taxon>Bacteria</taxon>
        <taxon>Pseudomonadati</taxon>
        <taxon>Pseudomonadota</taxon>
        <taxon>Gammaproteobacteria</taxon>
        <taxon>Oceanospirillales</taxon>
        <taxon>Hahellaceae</taxon>
        <taxon>Thermohahella</taxon>
    </lineage>
</organism>
<dbReference type="NCBIfam" id="TIGR00547">
    <property type="entry name" value="lolA"/>
    <property type="match status" value="1"/>
</dbReference>
<keyword evidence="5 10" id="KW-0813">Transport</keyword>
<evidence type="ECO:0000256" key="6">
    <source>
        <dbReference type="ARBA" id="ARBA00022729"/>
    </source>
</evidence>
<evidence type="ECO:0000256" key="5">
    <source>
        <dbReference type="ARBA" id="ARBA00022448"/>
    </source>
</evidence>
<dbReference type="InterPro" id="IPR029046">
    <property type="entry name" value="LolA/LolB/LppX"/>
</dbReference>
<dbReference type="CDD" id="cd16325">
    <property type="entry name" value="LolA"/>
    <property type="match status" value="1"/>
</dbReference>
<comment type="subunit">
    <text evidence="3 10">Monomer.</text>
</comment>
<keyword evidence="6 10" id="KW-0732">Signal</keyword>
<keyword evidence="8 10" id="KW-0653">Protein transport</keyword>
<proteinExistence type="inferred from homology"/>
<evidence type="ECO:0000256" key="7">
    <source>
        <dbReference type="ARBA" id="ARBA00022764"/>
    </source>
</evidence>
<evidence type="ECO:0000256" key="8">
    <source>
        <dbReference type="ARBA" id="ARBA00022927"/>
    </source>
</evidence>
<dbReference type="GO" id="GO:0030288">
    <property type="term" value="C:outer membrane-bounded periplasmic space"/>
    <property type="evidence" value="ECO:0007669"/>
    <property type="project" value="TreeGrafter"/>
</dbReference>
<dbReference type="InterPro" id="IPR018323">
    <property type="entry name" value="OM_lipoprot_carrier_LolA_Pbac"/>
</dbReference>
<evidence type="ECO:0000256" key="4">
    <source>
        <dbReference type="ARBA" id="ARBA00014035"/>
    </source>
</evidence>
<dbReference type="RefSeq" id="WP_369601907.1">
    <property type="nucleotide sequence ID" value="NZ_CP154858.1"/>
</dbReference>
<dbReference type="EMBL" id="CP154858">
    <property type="protein sequence ID" value="XDT72907.1"/>
    <property type="molecule type" value="Genomic_DNA"/>
</dbReference>
<dbReference type="PANTHER" id="PTHR35869:SF1">
    <property type="entry name" value="OUTER-MEMBRANE LIPOPROTEIN CARRIER PROTEIN"/>
    <property type="match status" value="1"/>
</dbReference>